<feature type="transmembrane region" description="Helical" evidence="6">
    <location>
        <begin position="148"/>
        <end position="171"/>
    </location>
</feature>
<feature type="transmembrane region" description="Helical" evidence="6">
    <location>
        <begin position="347"/>
        <end position="367"/>
    </location>
</feature>
<evidence type="ECO:0000313" key="8">
    <source>
        <dbReference type="Proteomes" id="UP001281656"/>
    </source>
</evidence>
<feature type="transmembrane region" description="Helical" evidence="6">
    <location>
        <begin position="221"/>
        <end position="239"/>
    </location>
</feature>
<comment type="caution">
    <text evidence="7">The sequence shown here is derived from an EMBL/GenBank/DDBJ whole genome shotgun (WGS) entry which is preliminary data.</text>
</comment>
<evidence type="ECO:0000256" key="3">
    <source>
        <dbReference type="ARBA" id="ARBA00022692"/>
    </source>
</evidence>
<dbReference type="Gene3D" id="1.20.1740.10">
    <property type="entry name" value="Amino acid/polyamine transporter I"/>
    <property type="match status" value="1"/>
</dbReference>
<dbReference type="RefSeq" id="WP_318798697.1">
    <property type="nucleotide sequence ID" value="NZ_JARUJP010000018.1"/>
</dbReference>
<dbReference type="Proteomes" id="UP001281656">
    <property type="component" value="Unassembled WGS sequence"/>
</dbReference>
<dbReference type="InterPro" id="IPR050367">
    <property type="entry name" value="APC_superfamily"/>
</dbReference>
<dbReference type="Pfam" id="PF13520">
    <property type="entry name" value="AA_permease_2"/>
    <property type="match status" value="1"/>
</dbReference>
<feature type="transmembrane region" description="Helical" evidence="6">
    <location>
        <begin position="46"/>
        <end position="65"/>
    </location>
</feature>
<evidence type="ECO:0000313" key="7">
    <source>
        <dbReference type="EMBL" id="MDW8802339.1"/>
    </source>
</evidence>
<keyword evidence="4 6" id="KW-1133">Transmembrane helix</keyword>
<dbReference type="InterPro" id="IPR002293">
    <property type="entry name" value="AA/rel_permease1"/>
</dbReference>
<evidence type="ECO:0000256" key="2">
    <source>
        <dbReference type="ARBA" id="ARBA00022475"/>
    </source>
</evidence>
<evidence type="ECO:0000256" key="1">
    <source>
        <dbReference type="ARBA" id="ARBA00004651"/>
    </source>
</evidence>
<feature type="transmembrane region" description="Helical" evidence="6">
    <location>
        <begin position="124"/>
        <end position="142"/>
    </location>
</feature>
<evidence type="ECO:0000256" key="4">
    <source>
        <dbReference type="ARBA" id="ARBA00022989"/>
    </source>
</evidence>
<name>A0ABU4JW15_9CLOT</name>
<feature type="transmembrane region" description="Helical" evidence="6">
    <location>
        <begin position="183"/>
        <end position="201"/>
    </location>
</feature>
<proteinExistence type="predicted"/>
<feature type="transmembrane region" description="Helical" evidence="6">
    <location>
        <begin position="15"/>
        <end position="34"/>
    </location>
</feature>
<keyword evidence="3 6" id="KW-0812">Transmembrane</keyword>
<dbReference type="PANTHER" id="PTHR42770">
    <property type="entry name" value="AMINO ACID TRANSPORTER-RELATED"/>
    <property type="match status" value="1"/>
</dbReference>
<keyword evidence="8" id="KW-1185">Reference proteome</keyword>
<feature type="transmembrane region" description="Helical" evidence="6">
    <location>
        <begin position="269"/>
        <end position="294"/>
    </location>
</feature>
<evidence type="ECO:0000256" key="6">
    <source>
        <dbReference type="SAM" id="Phobius"/>
    </source>
</evidence>
<sequence>MSSNFKATIKLPQAVALYIGAVLGSGILIIPGLAAEIAGPASLMAWAGMMILVLPLALSMGFLSQKYPSAGGVSHFVTKAFGDRMGAVIGWFFLMSVPIGAPVASITGAGYFSSAFGLGQRWTIIIAVAMLMLALIINFIGMDIAGSIQVAVVISIILVLVLAVIGSIPNIELKNFSPFMPKGIASVGKASSILFWCFIGWEAVSHLSEEFVNPEKDVIRATIISAIIVGILYFMTALATVGTNSYGAGSQAALVTIIGRIFGPAGKVVIGTISLLICTATVIAYVGAASRLAFSLSKNGEAPKFFGYVSKKYNTPLGGLIFLGLSFILVVTLYSLKIVSLTSLIQLPNATFILTYLGGCAAGIVLLKDNKIKFTISLISLIATVVIFVFAGWAILYPLIISVAVIAGKLISRKKVLTQENTI</sequence>
<reference evidence="7 8" key="1">
    <citation type="submission" date="2023-04" db="EMBL/GenBank/DDBJ databases">
        <title>Clostridium tannerae sp. nov., isolated from the fecal material of an alpaca.</title>
        <authorList>
            <person name="Miller S."/>
            <person name="Hendry M."/>
            <person name="King J."/>
            <person name="Sankaranarayanan K."/>
            <person name="Lawson P.A."/>
        </authorList>
    </citation>
    <scope>NUCLEOTIDE SEQUENCE [LARGE SCALE GENOMIC DNA]</scope>
    <source>
        <strain evidence="7 8">A1-XYC3</strain>
    </source>
</reference>
<accession>A0ABU4JW15</accession>
<dbReference type="EMBL" id="JARUJP010000018">
    <property type="protein sequence ID" value="MDW8802339.1"/>
    <property type="molecule type" value="Genomic_DNA"/>
</dbReference>
<keyword evidence="2" id="KW-1003">Cell membrane</keyword>
<feature type="transmembrane region" description="Helical" evidence="6">
    <location>
        <begin position="379"/>
        <end position="407"/>
    </location>
</feature>
<feature type="transmembrane region" description="Helical" evidence="6">
    <location>
        <begin position="315"/>
        <end position="335"/>
    </location>
</feature>
<protein>
    <submittedName>
        <fullName evidence="7">Amino acid permease</fullName>
    </submittedName>
</protein>
<dbReference type="PIRSF" id="PIRSF006060">
    <property type="entry name" value="AA_transporter"/>
    <property type="match status" value="1"/>
</dbReference>
<dbReference type="PANTHER" id="PTHR42770:SF13">
    <property type="entry name" value="L-METHIONINE_BRANCHED-CHAIN AMINO ACID EXPORTER YJEH"/>
    <property type="match status" value="1"/>
</dbReference>
<evidence type="ECO:0000256" key="5">
    <source>
        <dbReference type="ARBA" id="ARBA00023136"/>
    </source>
</evidence>
<keyword evidence="5 6" id="KW-0472">Membrane</keyword>
<gene>
    <name evidence="7" type="ORF">P8V03_14385</name>
</gene>
<organism evidence="7 8">
    <name type="scientific">Clostridium tanneri</name>
    <dbReference type="NCBI Taxonomy" id="3037988"/>
    <lineage>
        <taxon>Bacteria</taxon>
        <taxon>Bacillati</taxon>
        <taxon>Bacillota</taxon>
        <taxon>Clostridia</taxon>
        <taxon>Eubacteriales</taxon>
        <taxon>Clostridiaceae</taxon>
        <taxon>Clostridium</taxon>
    </lineage>
</organism>
<comment type="subcellular location">
    <subcellularLocation>
        <location evidence="1">Cell membrane</location>
        <topology evidence="1">Multi-pass membrane protein</topology>
    </subcellularLocation>
</comment>
<feature type="transmembrane region" description="Helical" evidence="6">
    <location>
        <begin position="85"/>
        <end position="112"/>
    </location>
</feature>